<evidence type="ECO:0000313" key="2">
    <source>
        <dbReference type="Proteomes" id="UP000556026"/>
    </source>
</evidence>
<proteinExistence type="predicted"/>
<evidence type="ECO:0000313" key="1">
    <source>
        <dbReference type="EMBL" id="GFO58250.1"/>
    </source>
</evidence>
<gene>
    <name evidence="1" type="ORF">GMST_05750</name>
</gene>
<dbReference type="RefSeq" id="WP_183353098.1">
    <property type="nucleotide sequence ID" value="NZ_BLXX01000001.1"/>
</dbReference>
<protein>
    <submittedName>
        <fullName evidence="1">Uncharacterized protein</fullName>
    </submittedName>
</protein>
<name>A0A6V8ME41_9BACT</name>
<dbReference type="AlphaFoldDB" id="A0A6V8ME41"/>
<sequence>MDADYTDYEYLPECKDGCGALHDWMPSNEAAHAVCHNHEKQTGHTWRVQQRMREDRR</sequence>
<keyword evidence="2" id="KW-1185">Reference proteome</keyword>
<reference evidence="2" key="1">
    <citation type="submission" date="2020-06" db="EMBL/GenBank/DDBJ databases">
        <title>Draft genomic sequence of Geomonas sp. Red330.</title>
        <authorList>
            <person name="Itoh H."/>
            <person name="Zhenxing X."/>
            <person name="Ushijima N."/>
            <person name="Masuda Y."/>
            <person name="Shiratori Y."/>
            <person name="Senoo K."/>
        </authorList>
    </citation>
    <scope>NUCLEOTIDE SEQUENCE [LARGE SCALE GENOMIC DNA]</scope>
    <source>
        <strain evidence="2">Red330</strain>
    </source>
</reference>
<accession>A0A6V8ME41</accession>
<dbReference type="Proteomes" id="UP000556026">
    <property type="component" value="Unassembled WGS sequence"/>
</dbReference>
<dbReference type="EMBL" id="BLXX01000001">
    <property type="protein sequence ID" value="GFO58250.1"/>
    <property type="molecule type" value="Genomic_DNA"/>
</dbReference>
<organism evidence="1 2">
    <name type="scientific">Geomonas silvestris</name>
    <dbReference type="NCBI Taxonomy" id="2740184"/>
    <lineage>
        <taxon>Bacteria</taxon>
        <taxon>Pseudomonadati</taxon>
        <taxon>Thermodesulfobacteriota</taxon>
        <taxon>Desulfuromonadia</taxon>
        <taxon>Geobacterales</taxon>
        <taxon>Geobacteraceae</taxon>
        <taxon>Geomonas</taxon>
    </lineage>
</organism>
<comment type="caution">
    <text evidence="1">The sequence shown here is derived from an EMBL/GenBank/DDBJ whole genome shotgun (WGS) entry which is preliminary data.</text>
</comment>